<name>A0A5B7DZE4_PORTR</name>
<organism evidence="1 2">
    <name type="scientific">Portunus trituberculatus</name>
    <name type="common">Swimming crab</name>
    <name type="synonym">Neptunus trituberculatus</name>
    <dbReference type="NCBI Taxonomy" id="210409"/>
    <lineage>
        <taxon>Eukaryota</taxon>
        <taxon>Metazoa</taxon>
        <taxon>Ecdysozoa</taxon>
        <taxon>Arthropoda</taxon>
        <taxon>Crustacea</taxon>
        <taxon>Multicrustacea</taxon>
        <taxon>Malacostraca</taxon>
        <taxon>Eumalacostraca</taxon>
        <taxon>Eucarida</taxon>
        <taxon>Decapoda</taxon>
        <taxon>Pleocyemata</taxon>
        <taxon>Brachyura</taxon>
        <taxon>Eubrachyura</taxon>
        <taxon>Portunoidea</taxon>
        <taxon>Portunidae</taxon>
        <taxon>Portuninae</taxon>
        <taxon>Portunus</taxon>
    </lineage>
</organism>
<sequence length="165" mass="18299">MVVLVRSSLGVFPAALINIQAASERRLRRESTDHVQSAWRRRRIRTFKPRNSLCVSRLRKGSVLEASPEDIPFAVAFIRMKVLVVCGVDSGPFNEVTVFVSHGSVVEVMVDLITVHLAGWWQQVVSHPSFTPVVYSRNADTPKTATVIKTGVTPAGRRARTPQPL</sequence>
<gene>
    <name evidence="1" type="ORF">E2C01_019595</name>
</gene>
<reference evidence="1 2" key="1">
    <citation type="submission" date="2019-05" db="EMBL/GenBank/DDBJ databases">
        <title>Another draft genome of Portunus trituberculatus and its Hox gene families provides insights of decapod evolution.</title>
        <authorList>
            <person name="Jeong J.-H."/>
            <person name="Song I."/>
            <person name="Kim S."/>
            <person name="Choi T."/>
            <person name="Kim D."/>
            <person name="Ryu S."/>
            <person name="Kim W."/>
        </authorList>
    </citation>
    <scope>NUCLEOTIDE SEQUENCE [LARGE SCALE GENOMIC DNA]</scope>
    <source>
        <tissue evidence="1">Muscle</tissue>
    </source>
</reference>
<proteinExistence type="predicted"/>
<dbReference type="AlphaFoldDB" id="A0A5B7DZE4"/>
<accession>A0A5B7DZE4</accession>
<comment type="caution">
    <text evidence="1">The sequence shown here is derived from an EMBL/GenBank/DDBJ whole genome shotgun (WGS) entry which is preliminary data.</text>
</comment>
<evidence type="ECO:0000313" key="1">
    <source>
        <dbReference type="EMBL" id="MPC26457.1"/>
    </source>
</evidence>
<keyword evidence="2" id="KW-1185">Reference proteome</keyword>
<protein>
    <submittedName>
        <fullName evidence="1">Uncharacterized protein</fullName>
    </submittedName>
</protein>
<dbReference type="Proteomes" id="UP000324222">
    <property type="component" value="Unassembled WGS sequence"/>
</dbReference>
<dbReference type="EMBL" id="VSRR010001600">
    <property type="protein sequence ID" value="MPC26457.1"/>
    <property type="molecule type" value="Genomic_DNA"/>
</dbReference>
<evidence type="ECO:0000313" key="2">
    <source>
        <dbReference type="Proteomes" id="UP000324222"/>
    </source>
</evidence>